<evidence type="ECO:0000313" key="2">
    <source>
        <dbReference type="Proteomes" id="UP001195422"/>
    </source>
</evidence>
<comment type="caution">
    <text evidence="1">The sequence shown here is derived from an EMBL/GenBank/DDBJ whole genome shotgun (WGS) entry which is preliminary data.</text>
</comment>
<protein>
    <submittedName>
        <fullName evidence="1">Uncharacterized protein</fullName>
    </submittedName>
</protein>
<sequence length="167" mass="18520">MTFGKIRAAGEPSPELRAFLKAAAEAEGDTYEDEFTFWTVKIDNREGQAEAFPNEFRAYDKDGGEYLFVGTLDLVEVVQDQLPDAPDAKVDSPEWKSYEKLFSKYEAAFDSEQLVANPGAVKEFTVVTGDDLPDEFTRMTIDLGGLVGEAEVIPLEDAQSQGYPLDF</sequence>
<gene>
    <name evidence="1" type="ORF">JOF39_002004</name>
</gene>
<dbReference type="RefSeq" id="WP_188947688.1">
    <property type="nucleotide sequence ID" value="NZ_BMPH01000003.1"/>
</dbReference>
<accession>A0ABS4XT73</accession>
<organism evidence="1 2">
    <name type="scientific">Glutamicibacter protophormiae</name>
    <name type="common">Brevibacterium protophormiae</name>
    <dbReference type="NCBI Taxonomy" id="37930"/>
    <lineage>
        <taxon>Bacteria</taxon>
        <taxon>Bacillati</taxon>
        <taxon>Actinomycetota</taxon>
        <taxon>Actinomycetes</taxon>
        <taxon>Micrococcales</taxon>
        <taxon>Micrococcaceae</taxon>
        <taxon>Glutamicibacter</taxon>
    </lineage>
</organism>
<reference evidence="1 2" key="1">
    <citation type="submission" date="2021-03" db="EMBL/GenBank/DDBJ databases">
        <title>Sequencing the genomes of 1000 actinobacteria strains.</title>
        <authorList>
            <person name="Klenk H.-P."/>
        </authorList>
    </citation>
    <scope>NUCLEOTIDE SEQUENCE [LARGE SCALE GENOMIC DNA]</scope>
    <source>
        <strain evidence="1 2">DSM 20168</strain>
    </source>
</reference>
<name>A0ABS4XT73_GLUPR</name>
<dbReference type="EMBL" id="JAGIOJ010000001">
    <property type="protein sequence ID" value="MBP2398923.1"/>
    <property type="molecule type" value="Genomic_DNA"/>
</dbReference>
<dbReference type="Proteomes" id="UP001195422">
    <property type="component" value="Unassembled WGS sequence"/>
</dbReference>
<proteinExistence type="predicted"/>
<evidence type="ECO:0000313" key="1">
    <source>
        <dbReference type="EMBL" id="MBP2398923.1"/>
    </source>
</evidence>
<keyword evidence="2" id="KW-1185">Reference proteome</keyword>